<feature type="domain" description="Peptidase M1 membrane alanine aminopeptidase" evidence="14">
    <location>
        <begin position="319"/>
        <end position="466"/>
    </location>
</feature>
<proteinExistence type="inferred from homology"/>
<evidence type="ECO:0000256" key="12">
    <source>
        <dbReference type="ARBA" id="ARBA00023049"/>
    </source>
</evidence>
<keyword evidence="11" id="KW-0862">Zinc</keyword>
<evidence type="ECO:0000256" key="1">
    <source>
        <dbReference type="ARBA" id="ARBA00000098"/>
    </source>
</evidence>
<dbReference type="PRINTS" id="PR00756">
    <property type="entry name" value="ALADIPTASE"/>
</dbReference>
<dbReference type="GO" id="GO:0070006">
    <property type="term" value="F:metalloaminopeptidase activity"/>
    <property type="evidence" value="ECO:0007669"/>
    <property type="project" value="TreeGrafter"/>
</dbReference>
<keyword evidence="12" id="KW-0482">Metalloprotease</keyword>
<feature type="domain" description="Aminopeptidase N-like N-terminal" evidence="15">
    <location>
        <begin position="54"/>
        <end position="227"/>
    </location>
</feature>
<sequence>MKKFALLFALYFSLAGFSQHHDDEFHQMVEAEMKAAASVINYQVNPNTQNYNVTYHKLEFTVDPAVYFISGTVTTNFTALTDMTTITFDLANELTVSSVTQGAANLTFNQNGNDELVIILPATLTAGNSAAVKITYSGPPATGDGSFTTGTHNGTPVLYTLSEPFGAKDWWPCKQDLNDKADNGIDVYITAPSAYTSVSNGLQQSAIVNGGNKTTHFHHGYPIPAYLIAIAVTNYQIYNQQAGLGTVESPFFPVVNYLYPETAAASQMNLAVTPAILNFFESIIGPYPFRNEKYGHAQWGWPGGMEHTTVSFMVNFSRDLVSHEMAHQWFGDKVTCGSWKDIWLNEGITEYCSGLVIQNFDSEANFTTWKANKINNITSQPGGNLYLTDAQATNINTIFSSRISYDKGSMVTHMLRYKLGDTVFFQALRNYLNDPDLAYGYAVTPDFQAHLEAASGMDLNEFFNDWVYMQGYPTYTIHAYNSGAGQATVHIQQTSSHPSVSFFEMPVPIRFTGPGGLTHDVILDNTVNNQYFTVPVPFTFTGVQFDPNKNIISRNSTATLDTEGFTLNSSVKLYPNPANDNISIQLPAAVVFEKAEIYNTLGQLITTKNSPDFDVSQLASGVHFVKIQTSEGTIHKNFIKK</sequence>
<evidence type="ECO:0000256" key="2">
    <source>
        <dbReference type="ARBA" id="ARBA00001947"/>
    </source>
</evidence>
<dbReference type="STRING" id="1121899.GCA_000430025_02046"/>
<evidence type="ECO:0000256" key="7">
    <source>
        <dbReference type="ARBA" id="ARBA00022670"/>
    </source>
</evidence>
<keyword evidence="18" id="KW-1185">Reference proteome</keyword>
<keyword evidence="10" id="KW-0378">Hydrolase</keyword>
<feature type="signal peptide" evidence="13">
    <location>
        <begin position="1"/>
        <end position="20"/>
    </location>
</feature>
<evidence type="ECO:0000313" key="17">
    <source>
        <dbReference type="EMBL" id="KGO89211.1"/>
    </source>
</evidence>
<comment type="caution">
    <text evidence="17">The sequence shown here is derived from an EMBL/GenBank/DDBJ whole genome shotgun (WGS) entry which is preliminary data.</text>
</comment>
<keyword evidence="6" id="KW-0031">Aminopeptidase</keyword>
<dbReference type="GO" id="GO:0042277">
    <property type="term" value="F:peptide binding"/>
    <property type="evidence" value="ECO:0007669"/>
    <property type="project" value="TreeGrafter"/>
</dbReference>
<dbReference type="InterPro" id="IPR001930">
    <property type="entry name" value="Peptidase_M1"/>
</dbReference>
<dbReference type="SUPFAM" id="SSF55486">
    <property type="entry name" value="Metalloproteases ('zincins'), catalytic domain"/>
    <property type="match status" value="1"/>
</dbReference>
<keyword evidence="9 13" id="KW-0732">Signal</keyword>
<dbReference type="GO" id="GO:0043171">
    <property type="term" value="P:peptide catabolic process"/>
    <property type="evidence" value="ECO:0007669"/>
    <property type="project" value="TreeGrafter"/>
</dbReference>
<dbReference type="InterPro" id="IPR050344">
    <property type="entry name" value="Peptidase_M1_aminopeptidases"/>
</dbReference>
<dbReference type="InterPro" id="IPR042097">
    <property type="entry name" value="Aminopeptidase_N-like_N_sf"/>
</dbReference>
<name>A0A0A2MC81_9FLAO</name>
<dbReference type="GO" id="GO:0006508">
    <property type="term" value="P:proteolysis"/>
    <property type="evidence" value="ECO:0007669"/>
    <property type="project" value="UniProtKB-KW"/>
</dbReference>
<comment type="cofactor">
    <cofactor evidence="2">
        <name>Zn(2+)</name>
        <dbReference type="ChEBI" id="CHEBI:29105"/>
    </cofactor>
</comment>
<evidence type="ECO:0000256" key="4">
    <source>
        <dbReference type="ARBA" id="ARBA00012564"/>
    </source>
</evidence>
<dbReference type="CDD" id="cd09603">
    <property type="entry name" value="M1_APN_like"/>
    <property type="match status" value="1"/>
</dbReference>
<protein>
    <recommendedName>
        <fullName evidence="5">Aminopeptidase N</fullName>
        <ecNumber evidence="4">3.4.11.2</ecNumber>
    </recommendedName>
</protein>
<dbReference type="SUPFAM" id="SSF63737">
    <property type="entry name" value="Leukotriene A4 hydrolase N-terminal domain"/>
    <property type="match status" value="1"/>
</dbReference>
<dbReference type="AlphaFoldDB" id="A0A0A2MC81"/>
<evidence type="ECO:0000256" key="6">
    <source>
        <dbReference type="ARBA" id="ARBA00022438"/>
    </source>
</evidence>
<dbReference type="InterPro" id="IPR045357">
    <property type="entry name" value="Aminopeptidase_N-like_N"/>
</dbReference>
<dbReference type="Gene3D" id="2.60.40.1730">
    <property type="entry name" value="tricorn interacting facor f3 domain"/>
    <property type="match status" value="1"/>
</dbReference>
<evidence type="ECO:0000256" key="10">
    <source>
        <dbReference type="ARBA" id="ARBA00022801"/>
    </source>
</evidence>
<evidence type="ECO:0000259" key="14">
    <source>
        <dbReference type="Pfam" id="PF01433"/>
    </source>
</evidence>
<evidence type="ECO:0000256" key="9">
    <source>
        <dbReference type="ARBA" id="ARBA00022729"/>
    </source>
</evidence>
<dbReference type="InterPro" id="IPR014782">
    <property type="entry name" value="Peptidase_M1_dom"/>
</dbReference>
<dbReference type="EC" id="3.4.11.2" evidence="4"/>
<dbReference type="Pfam" id="PF17900">
    <property type="entry name" value="Peptidase_M1_N"/>
    <property type="match status" value="1"/>
</dbReference>
<evidence type="ECO:0000256" key="13">
    <source>
        <dbReference type="SAM" id="SignalP"/>
    </source>
</evidence>
<evidence type="ECO:0000256" key="5">
    <source>
        <dbReference type="ARBA" id="ARBA00015611"/>
    </source>
</evidence>
<evidence type="ECO:0000256" key="11">
    <source>
        <dbReference type="ARBA" id="ARBA00022833"/>
    </source>
</evidence>
<comment type="catalytic activity">
    <reaction evidence="1">
        <text>Release of an N-terminal amino acid, Xaa-|-Yaa- from a peptide, amide or arylamide. Xaa is preferably Ala, but may be most amino acids including Pro (slow action). When a terminal hydrophobic residue is followed by a prolyl residue, the two may be released as an intact Xaa-Pro dipeptide.</text>
        <dbReference type="EC" id="3.4.11.2"/>
    </reaction>
</comment>
<evidence type="ECO:0000259" key="15">
    <source>
        <dbReference type="Pfam" id="PF17900"/>
    </source>
</evidence>
<organism evidence="17 18">
    <name type="scientific">Flavobacterium suncheonense GH29-5 = DSM 17707</name>
    <dbReference type="NCBI Taxonomy" id="1121899"/>
    <lineage>
        <taxon>Bacteria</taxon>
        <taxon>Pseudomonadati</taxon>
        <taxon>Bacteroidota</taxon>
        <taxon>Flavobacteriia</taxon>
        <taxon>Flavobacteriales</taxon>
        <taxon>Flavobacteriaceae</taxon>
        <taxon>Flavobacterium</taxon>
    </lineage>
</organism>
<dbReference type="NCBIfam" id="TIGR04183">
    <property type="entry name" value="Por_Secre_tail"/>
    <property type="match status" value="1"/>
</dbReference>
<dbReference type="EMBL" id="JRLW01000010">
    <property type="protein sequence ID" value="KGO89211.1"/>
    <property type="molecule type" value="Genomic_DNA"/>
</dbReference>
<dbReference type="GO" id="GO:0005737">
    <property type="term" value="C:cytoplasm"/>
    <property type="evidence" value="ECO:0007669"/>
    <property type="project" value="TreeGrafter"/>
</dbReference>
<dbReference type="GO" id="GO:0016285">
    <property type="term" value="F:alanyl aminopeptidase activity"/>
    <property type="evidence" value="ECO:0007669"/>
    <property type="project" value="UniProtKB-EC"/>
</dbReference>
<dbReference type="InterPro" id="IPR026444">
    <property type="entry name" value="Secre_tail"/>
</dbReference>
<dbReference type="Proteomes" id="UP000030121">
    <property type="component" value="Unassembled WGS sequence"/>
</dbReference>
<keyword evidence="8" id="KW-0479">Metal-binding</keyword>
<dbReference type="Pfam" id="PF01433">
    <property type="entry name" value="Peptidase_M1"/>
    <property type="match status" value="1"/>
</dbReference>
<evidence type="ECO:0000256" key="3">
    <source>
        <dbReference type="ARBA" id="ARBA00010136"/>
    </source>
</evidence>
<keyword evidence="7" id="KW-0645">Protease</keyword>
<evidence type="ECO:0000259" key="16">
    <source>
        <dbReference type="Pfam" id="PF18962"/>
    </source>
</evidence>
<reference evidence="17 18" key="1">
    <citation type="submission" date="2013-09" db="EMBL/GenBank/DDBJ databases">
        <authorList>
            <person name="Zeng Z."/>
            <person name="Chen C."/>
        </authorList>
    </citation>
    <scope>NUCLEOTIDE SEQUENCE [LARGE SCALE GENOMIC DNA]</scope>
    <source>
        <strain evidence="17 18">GH29-5</strain>
    </source>
</reference>
<dbReference type="PANTHER" id="PTHR11533:SF174">
    <property type="entry name" value="PUROMYCIN-SENSITIVE AMINOPEPTIDASE-RELATED"/>
    <property type="match status" value="1"/>
</dbReference>
<dbReference type="GO" id="GO:0005615">
    <property type="term" value="C:extracellular space"/>
    <property type="evidence" value="ECO:0007669"/>
    <property type="project" value="TreeGrafter"/>
</dbReference>
<gene>
    <name evidence="17" type="ORF">Q764_09080</name>
</gene>
<dbReference type="InterPro" id="IPR027268">
    <property type="entry name" value="Peptidase_M4/M1_CTD_sf"/>
</dbReference>
<dbReference type="eggNOG" id="COG0308">
    <property type="taxonomic scope" value="Bacteria"/>
</dbReference>
<dbReference type="OrthoDB" id="100605at2"/>
<comment type="similarity">
    <text evidence="3">Belongs to the peptidase M1 family.</text>
</comment>
<evidence type="ECO:0000256" key="8">
    <source>
        <dbReference type="ARBA" id="ARBA00022723"/>
    </source>
</evidence>
<dbReference type="GO" id="GO:0016020">
    <property type="term" value="C:membrane"/>
    <property type="evidence" value="ECO:0007669"/>
    <property type="project" value="TreeGrafter"/>
</dbReference>
<accession>A0A0A2MC81</accession>
<dbReference type="GO" id="GO:0008270">
    <property type="term" value="F:zinc ion binding"/>
    <property type="evidence" value="ECO:0007669"/>
    <property type="project" value="InterPro"/>
</dbReference>
<dbReference type="Gene3D" id="1.10.390.10">
    <property type="entry name" value="Neutral Protease Domain 2"/>
    <property type="match status" value="1"/>
</dbReference>
<dbReference type="RefSeq" id="WP_026980474.1">
    <property type="nucleotide sequence ID" value="NZ_AUCZ01000009.1"/>
</dbReference>
<feature type="domain" description="Secretion system C-terminal sorting" evidence="16">
    <location>
        <begin position="573"/>
        <end position="639"/>
    </location>
</feature>
<feature type="chain" id="PRO_5001991203" description="Aminopeptidase N" evidence="13">
    <location>
        <begin position="21"/>
        <end position="641"/>
    </location>
</feature>
<dbReference type="PANTHER" id="PTHR11533">
    <property type="entry name" value="PROTEASE M1 ZINC METALLOPROTEASE"/>
    <property type="match status" value="1"/>
</dbReference>
<evidence type="ECO:0000313" key="18">
    <source>
        <dbReference type="Proteomes" id="UP000030121"/>
    </source>
</evidence>
<dbReference type="Pfam" id="PF18962">
    <property type="entry name" value="Por_Secre_tail"/>
    <property type="match status" value="1"/>
</dbReference>